<evidence type="ECO:0000313" key="1">
    <source>
        <dbReference type="EMBL" id="RST96636.1"/>
    </source>
</evidence>
<dbReference type="RefSeq" id="WP_126778916.1">
    <property type="nucleotide sequence ID" value="NZ_NGJU01000006.1"/>
</dbReference>
<organism evidence="1 2">
    <name type="scientific">Vagococcus salmoninarum</name>
    <dbReference type="NCBI Taxonomy" id="2739"/>
    <lineage>
        <taxon>Bacteria</taxon>
        <taxon>Bacillati</taxon>
        <taxon>Bacillota</taxon>
        <taxon>Bacilli</taxon>
        <taxon>Lactobacillales</taxon>
        <taxon>Enterococcaceae</taxon>
        <taxon>Vagococcus</taxon>
    </lineage>
</organism>
<proteinExistence type="predicted"/>
<gene>
    <name evidence="1" type="ORF">CBF35_05230</name>
</gene>
<protein>
    <submittedName>
        <fullName evidence="1">Uncharacterized protein</fullName>
    </submittedName>
</protein>
<comment type="caution">
    <text evidence="1">The sequence shown here is derived from an EMBL/GenBank/DDBJ whole genome shotgun (WGS) entry which is preliminary data.</text>
</comment>
<accession>A0A429ZSD5</accession>
<sequence length="209" mass="24411">MSVNVSLTQFTTFSTKINTGAKIAYVRKDIKNATDYHPAFDYWKALRDEIKRIHEHGLPIENLRYLVDLNQVDEKKLVNYRQAINTYIRFVNKHNVEYFQVGKSFWSLRGELHINTSPELGLIVDGQKYYVKNYYKKRNAVNKIDKRNIKSTLTLMQLSEKDFTADQSAKYAVLNFQNGKLIESGPIVSEDVLELETDAEFLLHIWNQV</sequence>
<name>A0A429ZSD5_9ENTE</name>
<evidence type="ECO:0000313" key="2">
    <source>
        <dbReference type="Proteomes" id="UP000287239"/>
    </source>
</evidence>
<dbReference type="AlphaFoldDB" id="A0A429ZSD5"/>
<dbReference type="Proteomes" id="UP000287239">
    <property type="component" value="Unassembled WGS sequence"/>
</dbReference>
<dbReference type="OrthoDB" id="2906757at2"/>
<dbReference type="EMBL" id="NGJU01000006">
    <property type="protein sequence ID" value="RST96636.1"/>
    <property type="molecule type" value="Genomic_DNA"/>
</dbReference>
<dbReference type="GeneID" id="98567766"/>
<reference evidence="1 2" key="1">
    <citation type="submission" date="2017-05" db="EMBL/GenBank/DDBJ databases">
        <title>Vagococcus spp. assemblies.</title>
        <authorList>
            <person name="Gulvik C.A."/>
        </authorList>
    </citation>
    <scope>NUCLEOTIDE SEQUENCE [LARGE SCALE GENOMIC DNA]</scope>
    <source>
        <strain evidence="1 2">NCFB 2777</strain>
    </source>
</reference>
<keyword evidence="2" id="KW-1185">Reference proteome</keyword>